<evidence type="ECO:0000313" key="4">
    <source>
        <dbReference type="EMBL" id="SVB84068.1"/>
    </source>
</evidence>
<dbReference type="GO" id="GO:0006308">
    <property type="term" value="P:DNA catabolic process"/>
    <property type="evidence" value="ECO:0007669"/>
    <property type="project" value="InterPro"/>
</dbReference>
<dbReference type="Pfam" id="PF02609">
    <property type="entry name" value="Exonuc_VII_S"/>
    <property type="match status" value="1"/>
</dbReference>
<sequence>MKKKESADSYEKIFNQLEKIVQKMDSGDIPLEKSLELFETGMNLIKNGKEKLDNAEARVKKLIKDSDGNLGIEDLE</sequence>
<dbReference type="PANTHER" id="PTHR34137:SF1">
    <property type="entry name" value="EXODEOXYRIBONUCLEASE 7 SMALL SUBUNIT"/>
    <property type="match status" value="1"/>
</dbReference>
<dbReference type="GO" id="GO:0005829">
    <property type="term" value="C:cytosol"/>
    <property type="evidence" value="ECO:0007669"/>
    <property type="project" value="TreeGrafter"/>
</dbReference>
<dbReference type="Gene3D" id="1.10.287.1040">
    <property type="entry name" value="Exonuclease VII, small subunit"/>
    <property type="match status" value="1"/>
</dbReference>
<evidence type="ECO:0000256" key="2">
    <source>
        <dbReference type="ARBA" id="ARBA00022722"/>
    </source>
</evidence>
<evidence type="ECO:0000256" key="1">
    <source>
        <dbReference type="ARBA" id="ARBA00022490"/>
    </source>
</evidence>
<dbReference type="EMBL" id="UINC01060016">
    <property type="protein sequence ID" value="SVB84068.1"/>
    <property type="molecule type" value="Genomic_DNA"/>
</dbReference>
<dbReference type="PIRSF" id="PIRSF006488">
    <property type="entry name" value="Exonuc_VII_S"/>
    <property type="match status" value="1"/>
</dbReference>
<dbReference type="InterPro" id="IPR003761">
    <property type="entry name" value="Exonuc_VII_S"/>
</dbReference>
<evidence type="ECO:0000256" key="3">
    <source>
        <dbReference type="ARBA" id="ARBA00022801"/>
    </source>
</evidence>
<keyword evidence="2" id="KW-0540">Nuclease</keyword>
<organism evidence="4">
    <name type="scientific">marine metagenome</name>
    <dbReference type="NCBI Taxonomy" id="408172"/>
    <lineage>
        <taxon>unclassified sequences</taxon>
        <taxon>metagenomes</taxon>
        <taxon>ecological metagenomes</taxon>
    </lineage>
</organism>
<dbReference type="NCBIfam" id="TIGR01280">
    <property type="entry name" value="xseB"/>
    <property type="match status" value="1"/>
</dbReference>
<dbReference type="GO" id="GO:0008855">
    <property type="term" value="F:exodeoxyribonuclease VII activity"/>
    <property type="evidence" value="ECO:0007669"/>
    <property type="project" value="InterPro"/>
</dbReference>
<keyword evidence="1" id="KW-0963">Cytoplasm</keyword>
<name>A0A382H9T6_9ZZZZ</name>
<dbReference type="PANTHER" id="PTHR34137">
    <property type="entry name" value="EXODEOXYRIBONUCLEASE 7 SMALL SUBUNIT"/>
    <property type="match status" value="1"/>
</dbReference>
<keyword evidence="3" id="KW-0378">Hydrolase</keyword>
<dbReference type="SUPFAM" id="SSF116842">
    <property type="entry name" value="XseB-like"/>
    <property type="match status" value="1"/>
</dbReference>
<gene>
    <name evidence="4" type="ORF">METZ01_LOCUS236922</name>
</gene>
<dbReference type="AlphaFoldDB" id="A0A382H9T6"/>
<protein>
    <submittedName>
        <fullName evidence="4">Uncharacterized protein</fullName>
    </submittedName>
</protein>
<reference evidence="4" key="1">
    <citation type="submission" date="2018-05" db="EMBL/GenBank/DDBJ databases">
        <authorList>
            <person name="Lanie J.A."/>
            <person name="Ng W.-L."/>
            <person name="Kazmierczak K.M."/>
            <person name="Andrzejewski T.M."/>
            <person name="Davidsen T.M."/>
            <person name="Wayne K.J."/>
            <person name="Tettelin H."/>
            <person name="Glass J.I."/>
            <person name="Rusch D."/>
            <person name="Podicherti R."/>
            <person name="Tsui H.-C.T."/>
            <person name="Winkler M.E."/>
        </authorList>
    </citation>
    <scope>NUCLEOTIDE SEQUENCE</scope>
</reference>
<proteinExistence type="inferred from homology"/>
<accession>A0A382H9T6</accession>
<dbReference type="GO" id="GO:0009318">
    <property type="term" value="C:exodeoxyribonuclease VII complex"/>
    <property type="evidence" value="ECO:0007669"/>
    <property type="project" value="InterPro"/>
</dbReference>
<dbReference type="HAMAP" id="MF_00337">
    <property type="entry name" value="Exonuc_7_S"/>
    <property type="match status" value="1"/>
</dbReference>
<dbReference type="InterPro" id="IPR037004">
    <property type="entry name" value="Exonuc_VII_ssu_sf"/>
</dbReference>